<dbReference type="AlphaFoldDB" id="A0A8B8CXP9"/>
<dbReference type="GeneID" id="111122027"/>
<reference evidence="3" key="1">
    <citation type="submission" date="2025-08" db="UniProtKB">
        <authorList>
            <consortium name="RefSeq"/>
        </authorList>
    </citation>
    <scope>IDENTIFICATION</scope>
    <source>
        <tissue evidence="3">Whole sample</tissue>
    </source>
</reference>
<dbReference type="KEGG" id="cvn:111122027"/>
<dbReference type="SUPFAM" id="SSF47769">
    <property type="entry name" value="SAM/Pointed domain"/>
    <property type="match status" value="1"/>
</dbReference>
<evidence type="ECO:0000313" key="2">
    <source>
        <dbReference type="Proteomes" id="UP000694844"/>
    </source>
</evidence>
<keyword evidence="2" id="KW-1185">Reference proteome</keyword>
<gene>
    <name evidence="3" type="primary">LOC111122027</name>
</gene>
<dbReference type="PROSITE" id="PS50105">
    <property type="entry name" value="SAM_DOMAIN"/>
    <property type="match status" value="1"/>
</dbReference>
<dbReference type="SMART" id="SM00454">
    <property type="entry name" value="SAM"/>
    <property type="match status" value="1"/>
</dbReference>
<dbReference type="Gene3D" id="1.10.150.50">
    <property type="entry name" value="Transcription Factor, Ets-1"/>
    <property type="match status" value="1"/>
</dbReference>
<dbReference type="InterPro" id="IPR001660">
    <property type="entry name" value="SAM"/>
</dbReference>
<dbReference type="InterPro" id="IPR013761">
    <property type="entry name" value="SAM/pointed_sf"/>
</dbReference>
<dbReference type="OrthoDB" id="6133291at2759"/>
<accession>A0A8B8CXP9</accession>
<dbReference type="Pfam" id="PF00536">
    <property type="entry name" value="SAM_1"/>
    <property type="match status" value="1"/>
</dbReference>
<dbReference type="RefSeq" id="XP_022319261.1">
    <property type="nucleotide sequence ID" value="XM_022463553.1"/>
</dbReference>
<sequence length="147" mass="16998">MSTMESAIEDLKDDKVPPCLYWSVEKVEEWIEKLGFPNYKACISSNRIDGRKLIILEASQLPNIGITDFEHIKTISKALRELLFIEDPNWKRSISLPPREDLGMYLERKSHNGKNLDGLTYKSFLLNLKDSKWQPPLANHCLILPRS</sequence>
<dbReference type="PANTHER" id="PTHR46829">
    <property type="entry name" value="STERILE ALPHA MOTIF DOMAIN-CONTAINING PROTEIN 15"/>
    <property type="match status" value="1"/>
</dbReference>
<organism evidence="2 3">
    <name type="scientific">Crassostrea virginica</name>
    <name type="common">Eastern oyster</name>
    <dbReference type="NCBI Taxonomy" id="6565"/>
    <lineage>
        <taxon>Eukaryota</taxon>
        <taxon>Metazoa</taxon>
        <taxon>Spiralia</taxon>
        <taxon>Lophotrochozoa</taxon>
        <taxon>Mollusca</taxon>
        <taxon>Bivalvia</taxon>
        <taxon>Autobranchia</taxon>
        <taxon>Pteriomorphia</taxon>
        <taxon>Ostreida</taxon>
        <taxon>Ostreoidea</taxon>
        <taxon>Ostreidae</taxon>
        <taxon>Crassostrea</taxon>
    </lineage>
</organism>
<name>A0A8B8CXP9_CRAVI</name>
<proteinExistence type="predicted"/>
<protein>
    <submittedName>
        <fullName evidence="3">Sterile alpha motif domain-containing protein 15-like</fullName>
    </submittedName>
</protein>
<dbReference type="Proteomes" id="UP000694844">
    <property type="component" value="Chromosome 2"/>
</dbReference>
<dbReference type="PANTHER" id="PTHR46829:SF1">
    <property type="entry name" value="STERILE ALPHA MOTIF DOMAIN-CONTAINING PROTEIN 15"/>
    <property type="match status" value="1"/>
</dbReference>
<evidence type="ECO:0000259" key="1">
    <source>
        <dbReference type="PROSITE" id="PS50105"/>
    </source>
</evidence>
<evidence type="ECO:0000313" key="3">
    <source>
        <dbReference type="RefSeq" id="XP_022319261.1"/>
    </source>
</evidence>
<feature type="domain" description="SAM" evidence="1">
    <location>
        <begin position="22"/>
        <end position="85"/>
    </location>
</feature>